<gene>
    <name evidence="5" type="ORF">OLMES_2935</name>
</gene>
<sequence length="149" mass="17261">MTKRSEIPEGSTLYLLSVINKRIRRRLELQLKSHVDSRLSISHADIVFFTHLNQRATISDLTRHLGVTKSTMTVLIRKLEELKLIQRLTDSKDRRTTWITLTAQAEELTYQAKGFGAETEKQLLSPLSADDRLTFVRILHTLKHHTDAW</sequence>
<dbReference type="AlphaFoldDB" id="A0A1Y0I9Y5"/>
<evidence type="ECO:0000259" key="4">
    <source>
        <dbReference type="PROSITE" id="PS50995"/>
    </source>
</evidence>
<reference evidence="5 6" key="1">
    <citation type="submission" date="2017-05" db="EMBL/GenBank/DDBJ databases">
        <title>Genomic insights into alkan degradation activity of Oleiphilus messinensis.</title>
        <authorList>
            <person name="Kozyavkin S.A."/>
            <person name="Slesarev A.I."/>
            <person name="Golyshin P.N."/>
            <person name="Korzhenkov A."/>
            <person name="Golyshina O.N."/>
            <person name="Toshchakov S.V."/>
        </authorList>
    </citation>
    <scope>NUCLEOTIDE SEQUENCE [LARGE SCALE GENOMIC DNA]</scope>
    <source>
        <strain evidence="5 6">ME102</strain>
    </source>
</reference>
<evidence type="ECO:0000256" key="3">
    <source>
        <dbReference type="ARBA" id="ARBA00023163"/>
    </source>
</evidence>
<keyword evidence="2" id="KW-0238">DNA-binding</keyword>
<dbReference type="SUPFAM" id="SSF46785">
    <property type="entry name" value="Winged helix' DNA-binding domain"/>
    <property type="match status" value="1"/>
</dbReference>
<keyword evidence="6" id="KW-1185">Reference proteome</keyword>
<evidence type="ECO:0000256" key="1">
    <source>
        <dbReference type="ARBA" id="ARBA00023015"/>
    </source>
</evidence>
<dbReference type="KEGG" id="ome:OLMES_2935"/>
<dbReference type="PROSITE" id="PS50995">
    <property type="entry name" value="HTH_MARR_2"/>
    <property type="match status" value="1"/>
</dbReference>
<proteinExistence type="predicted"/>
<dbReference type="EMBL" id="CP021425">
    <property type="protein sequence ID" value="ARU56979.1"/>
    <property type="molecule type" value="Genomic_DNA"/>
</dbReference>
<keyword evidence="1" id="KW-0805">Transcription regulation</keyword>
<dbReference type="Proteomes" id="UP000196027">
    <property type="component" value="Chromosome"/>
</dbReference>
<dbReference type="InterPro" id="IPR036388">
    <property type="entry name" value="WH-like_DNA-bd_sf"/>
</dbReference>
<dbReference type="PANTHER" id="PTHR42756">
    <property type="entry name" value="TRANSCRIPTIONAL REGULATOR, MARR"/>
    <property type="match status" value="1"/>
</dbReference>
<dbReference type="InterPro" id="IPR000835">
    <property type="entry name" value="HTH_MarR-typ"/>
</dbReference>
<dbReference type="Gene3D" id="1.10.10.10">
    <property type="entry name" value="Winged helix-like DNA-binding domain superfamily/Winged helix DNA-binding domain"/>
    <property type="match status" value="1"/>
</dbReference>
<protein>
    <submittedName>
        <fullName evidence="5">MarR family transcriptional regulator</fullName>
    </submittedName>
</protein>
<evidence type="ECO:0000313" key="6">
    <source>
        <dbReference type="Proteomes" id="UP000196027"/>
    </source>
</evidence>
<organism evidence="5 6">
    <name type="scientific">Oleiphilus messinensis</name>
    <dbReference type="NCBI Taxonomy" id="141451"/>
    <lineage>
        <taxon>Bacteria</taxon>
        <taxon>Pseudomonadati</taxon>
        <taxon>Pseudomonadota</taxon>
        <taxon>Gammaproteobacteria</taxon>
        <taxon>Oceanospirillales</taxon>
        <taxon>Oleiphilaceae</taxon>
        <taxon>Oleiphilus</taxon>
    </lineage>
</organism>
<keyword evidence="3" id="KW-0804">Transcription</keyword>
<feature type="domain" description="HTH marR-type" evidence="4">
    <location>
        <begin position="9"/>
        <end position="144"/>
    </location>
</feature>
<dbReference type="RefSeq" id="WP_087461924.1">
    <property type="nucleotide sequence ID" value="NZ_CP021425.1"/>
</dbReference>
<dbReference type="SMART" id="SM00347">
    <property type="entry name" value="HTH_MARR"/>
    <property type="match status" value="1"/>
</dbReference>
<dbReference type="Pfam" id="PF12802">
    <property type="entry name" value="MarR_2"/>
    <property type="match status" value="1"/>
</dbReference>
<dbReference type="GO" id="GO:0003700">
    <property type="term" value="F:DNA-binding transcription factor activity"/>
    <property type="evidence" value="ECO:0007669"/>
    <property type="project" value="InterPro"/>
</dbReference>
<dbReference type="OrthoDB" id="3215377at2"/>
<accession>A0A1Y0I9Y5</accession>
<dbReference type="GO" id="GO:0003677">
    <property type="term" value="F:DNA binding"/>
    <property type="evidence" value="ECO:0007669"/>
    <property type="project" value="UniProtKB-KW"/>
</dbReference>
<dbReference type="PRINTS" id="PR00598">
    <property type="entry name" value="HTHMARR"/>
</dbReference>
<dbReference type="InterPro" id="IPR036390">
    <property type="entry name" value="WH_DNA-bd_sf"/>
</dbReference>
<dbReference type="PANTHER" id="PTHR42756:SF1">
    <property type="entry name" value="TRANSCRIPTIONAL REPRESSOR OF EMRAB OPERON"/>
    <property type="match status" value="1"/>
</dbReference>
<evidence type="ECO:0000313" key="5">
    <source>
        <dbReference type="EMBL" id="ARU56979.1"/>
    </source>
</evidence>
<evidence type="ECO:0000256" key="2">
    <source>
        <dbReference type="ARBA" id="ARBA00023125"/>
    </source>
</evidence>
<name>A0A1Y0I9Y5_9GAMM</name>